<comment type="subcellular location">
    <subcellularLocation>
        <location evidence="10">Cytoplasm</location>
    </subcellularLocation>
</comment>
<evidence type="ECO:0000256" key="7">
    <source>
        <dbReference type="ARBA" id="ARBA00022842"/>
    </source>
</evidence>
<keyword evidence="2 10" id="KW-0963">Cytoplasm</keyword>
<evidence type="ECO:0000256" key="10">
    <source>
        <dbReference type="HAMAP-Rule" id="MF_00379"/>
    </source>
</evidence>
<dbReference type="Pfam" id="PF01926">
    <property type="entry name" value="MMR_HSR1"/>
    <property type="match status" value="1"/>
</dbReference>
<dbReference type="InterPro" id="IPR031168">
    <property type="entry name" value="G_TrmE"/>
</dbReference>
<comment type="similarity">
    <text evidence="1 10 11">Belongs to the TRAFAC class TrmE-Era-EngA-EngB-Septin-like GTPase superfamily. TrmE GTPase family.</text>
</comment>
<dbReference type="InterPro" id="IPR005225">
    <property type="entry name" value="Small_GTP-bd"/>
</dbReference>
<dbReference type="InterPro" id="IPR027417">
    <property type="entry name" value="P-loop_NTPase"/>
</dbReference>
<reference evidence="13 14" key="1">
    <citation type="submission" date="2018-01" db="EMBL/GenBank/DDBJ databases">
        <title>Metagenomic assembled genomes from two thermal pools in the Uzon Caldera, Kamchatka, Russia.</title>
        <authorList>
            <person name="Wilkins L."/>
            <person name="Ettinger C."/>
        </authorList>
    </citation>
    <scope>NUCLEOTIDE SEQUENCE [LARGE SCALE GENOMIC DNA]</scope>
    <source>
        <strain evidence="13">ZAV-08</strain>
    </source>
</reference>
<feature type="binding site" evidence="10">
    <location>
        <position position="257"/>
    </location>
    <ligand>
        <name>K(+)</name>
        <dbReference type="ChEBI" id="CHEBI:29103"/>
    </ligand>
</feature>
<feature type="binding site" evidence="10">
    <location>
        <position position="27"/>
    </location>
    <ligand>
        <name>(6S)-5-formyl-5,6,7,8-tetrahydrofolate</name>
        <dbReference type="ChEBI" id="CHEBI:57457"/>
    </ligand>
</feature>
<feature type="domain" description="TrmE-type G" evidence="12">
    <location>
        <begin position="226"/>
        <end position="387"/>
    </location>
</feature>
<evidence type="ECO:0000256" key="2">
    <source>
        <dbReference type="ARBA" id="ARBA00022490"/>
    </source>
</evidence>
<dbReference type="HAMAP" id="MF_00379">
    <property type="entry name" value="GTPase_MnmE"/>
    <property type="match status" value="1"/>
</dbReference>
<evidence type="ECO:0000256" key="5">
    <source>
        <dbReference type="ARBA" id="ARBA00022741"/>
    </source>
</evidence>
<feature type="binding site" evidence="10">
    <location>
        <begin position="236"/>
        <end position="241"/>
    </location>
    <ligand>
        <name>GTP</name>
        <dbReference type="ChEBI" id="CHEBI:37565"/>
    </ligand>
</feature>
<feature type="binding site" evidence="10">
    <location>
        <position position="261"/>
    </location>
    <ligand>
        <name>Mg(2+)</name>
        <dbReference type="ChEBI" id="CHEBI:18420"/>
    </ligand>
</feature>
<dbReference type="Gene3D" id="1.20.120.430">
    <property type="entry name" value="tRNA modification GTPase MnmE domain 2"/>
    <property type="match status" value="1"/>
</dbReference>
<keyword evidence="8 10" id="KW-0630">Potassium</keyword>
<dbReference type="PROSITE" id="PS51709">
    <property type="entry name" value="G_TRME"/>
    <property type="match status" value="1"/>
</dbReference>
<evidence type="ECO:0000256" key="6">
    <source>
        <dbReference type="ARBA" id="ARBA00022801"/>
    </source>
</evidence>
<keyword evidence="7 10" id="KW-0460">Magnesium</keyword>
<dbReference type="Pfam" id="PF12631">
    <property type="entry name" value="MnmE_helical"/>
    <property type="match status" value="1"/>
</dbReference>
<dbReference type="NCBIfam" id="TIGR00450">
    <property type="entry name" value="mnmE_trmE_thdF"/>
    <property type="match status" value="1"/>
</dbReference>
<dbReference type="CDD" id="cd14858">
    <property type="entry name" value="TrmE_N"/>
    <property type="match status" value="1"/>
</dbReference>
<dbReference type="InterPro" id="IPR006073">
    <property type="entry name" value="GTP-bd"/>
</dbReference>
<dbReference type="InterPro" id="IPR027266">
    <property type="entry name" value="TrmE/GcvT-like"/>
</dbReference>
<feature type="binding site" evidence="10">
    <location>
        <position position="255"/>
    </location>
    <ligand>
        <name>K(+)</name>
        <dbReference type="ChEBI" id="CHEBI:29103"/>
    </ligand>
</feature>
<dbReference type="EC" id="3.6.-.-" evidence="10"/>
<protein>
    <recommendedName>
        <fullName evidence="10">tRNA modification GTPase MnmE</fullName>
        <ecNumber evidence="10">3.6.-.-</ecNumber>
    </recommendedName>
</protein>
<dbReference type="FunFam" id="3.40.50.300:FF:000494">
    <property type="entry name" value="tRNA modification GTPase MnmE"/>
    <property type="match status" value="1"/>
</dbReference>
<comment type="subunit">
    <text evidence="10">Homodimer. Heterotetramer of two MnmE and two MnmG subunits.</text>
</comment>
<feature type="binding site" evidence="10">
    <location>
        <position position="129"/>
    </location>
    <ligand>
        <name>(6S)-5-formyl-5,6,7,8-tetrahydrofolate</name>
        <dbReference type="ChEBI" id="CHEBI:57457"/>
    </ligand>
</feature>
<dbReference type="PANTHER" id="PTHR42714:SF2">
    <property type="entry name" value="TRNA MODIFICATION GTPASE GTPBP3, MITOCHONDRIAL"/>
    <property type="match status" value="1"/>
</dbReference>
<dbReference type="GO" id="GO:0030488">
    <property type="term" value="P:tRNA methylation"/>
    <property type="evidence" value="ECO:0007669"/>
    <property type="project" value="TreeGrafter"/>
</dbReference>
<dbReference type="Gene3D" id="3.40.50.300">
    <property type="entry name" value="P-loop containing nucleotide triphosphate hydrolases"/>
    <property type="match status" value="1"/>
</dbReference>
<proteinExistence type="inferred from homology"/>
<feature type="binding site" evidence="10">
    <location>
        <begin position="255"/>
        <end position="261"/>
    </location>
    <ligand>
        <name>GTP</name>
        <dbReference type="ChEBI" id="CHEBI:37565"/>
    </ligand>
</feature>
<feature type="binding site" evidence="10">
    <location>
        <position position="90"/>
    </location>
    <ligand>
        <name>(6S)-5-formyl-5,6,7,8-tetrahydrofolate</name>
        <dbReference type="ChEBI" id="CHEBI:57457"/>
    </ligand>
</feature>
<dbReference type="PANTHER" id="PTHR42714">
    <property type="entry name" value="TRNA MODIFICATION GTPASE GTPBP3"/>
    <property type="match status" value="1"/>
</dbReference>
<dbReference type="Gene3D" id="3.30.1360.120">
    <property type="entry name" value="Probable tRNA modification gtpase trme, domain 1"/>
    <property type="match status" value="1"/>
</dbReference>
<evidence type="ECO:0000256" key="3">
    <source>
        <dbReference type="ARBA" id="ARBA00022694"/>
    </source>
</evidence>
<dbReference type="GO" id="GO:0005525">
    <property type="term" value="F:GTP binding"/>
    <property type="evidence" value="ECO:0007669"/>
    <property type="project" value="UniProtKB-UniRule"/>
</dbReference>
<dbReference type="FunFam" id="3.30.1360.120:FF:000003">
    <property type="entry name" value="tRNA modification GTPase MnmE"/>
    <property type="match status" value="1"/>
</dbReference>
<name>A0A2N7PNW3_9BACT</name>
<evidence type="ECO:0000256" key="11">
    <source>
        <dbReference type="RuleBase" id="RU003313"/>
    </source>
</evidence>
<keyword evidence="6 10" id="KW-0378">Hydrolase</keyword>
<comment type="cofactor">
    <cofactor evidence="10">
        <name>K(+)</name>
        <dbReference type="ChEBI" id="CHEBI:29103"/>
    </cofactor>
    <text evidence="10">Binds 1 potassium ion per subunit.</text>
</comment>
<evidence type="ECO:0000313" key="14">
    <source>
        <dbReference type="Proteomes" id="UP000235460"/>
    </source>
</evidence>
<keyword evidence="3 10" id="KW-0819">tRNA processing</keyword>
<keyword evidence="5 10" id="KW-0547">Nucleotide-binding</keyword>
<evidence type="ECO:0000256" key="8">
    <source>
        <dbReference type="ARBA" id="ARBA00022958"/>
    </source>
</evidence>
<dbReference type="SUPFAM" id="SSF52540">
    <property type="entry name" value="P-loop containing nucleoside triphosphate hydrolases"/>
    <property type="match status" value="1"/>
</dbReference>
<dbReference type="AlphaFoldDB" id="A0A2N7PNW3"/>
<dbReference type="NCBIfam" id="TIGR00231">
    <property type="entry name" value="small_GTP"/>
    <property type="match status" value="1"/>
</dbReference>
<comment type="caution">
    <text evidence="10">Lacks conserved residue(s) required for the propagation of feature annotation.</text>
</comment>
<dbReference type="Pfam" id="PF10396">
    <property type="entry name" value="TrmE_N"/>
    <property type="match status" value="1"/>
</dbReference>
<comment type="caution">
    <text evidence="13">The sequence shown here is derived from an EMBL/GenBank/DDBJ whole genome shotgun (WGS) entry which is preliminary data.</text>
</comment>
<dbReference type="NCBIfam" id="NF003661">
    <property type="entry name" value="PRK05291.1-3"/>
    <property type="match status" value="1"/>
</dbReference>
<feature type="binding site" evidence="10">
    <location>
        <position position="466"/>
    </location>
    <ligand>
        <name>(6S)-5-formyl-5,6,7,8-tetrahydrofolate</name>
        <dbReference type="ChEBI" id="CHEBI:57457"/>
    </ligand>
</feature>
<dbReference type="EMBL" id="PNIK01000051">
    <property type="protein sequence ID" value="PMP67391.1"/>
    <property type="molecule type" value="Genomic_DNA"/>
</dbReference>
<feature type="binding site" evidence="10">
    <location>
        <position position="240"/>
    </location>
    <ligand>
        <name>Mg(2+)</name>
        <dbReference type="ChEBI" id="CHEBI:18420"/>
    </ligand>
</feature>
<comment type="function">
    <text evidence="10">Exhibits a very high intrinsic GTPase hydrolysis rate. Involved in the addition of a carboxymethylaminomethyl (cmnm) group at the wobble position (U34) of certain tRNAs, forming tRNA-cmnm(5)s(2)U34.</text>
</comment>
<dbReference type="GO" id="GO:0002098">
    <property type="term" value="P:tRNA wobble uridine modification"/>
    <property type="evidence" value="ECO:0007669"/>
    <property type="project" value="TreeGrafter"/>
</dbReference>
<evidence type="ECO:0000259" key="12">
    <source>
        <dbReference type="PROSITE" id="PS51709"/>
    </source>
</evidence>
<evidence type="ECO:0000256" key="1">
    <source>
        <dbReference type="ARBA" id="ARBA00011043"/>
    </source>
</evidence>
<evidence type="ECO:0000256" key="4">
    <source>
        <dbReference type="ARBA" id="ARBA00022723"/>
    </source>
</evidence>
<feature type="binding site" evidence="10">
    <location>
        <position position="260"/>
    </location>
    <ligand>
        <name>K(+)</name>
        <dbReference type="ChEBI" id="CHEBI:29103"/>
    </ligand>
</feature>
<dbReference type="GO" id="GO:0005829">
    <property type="term" value="C:cytosol"/>
    <property type="evidence" value="ECO:0007669"/>
    <property type="project" value="TreeGrafter"/>
</dbReference>
<dbReference type="GO" id="GO:0003924">
    <property type="term" value="F:GTPase activity"/>
    <property type="evidence" value="ECO:0007669"/>
    <property type="project" value="UniProtKB-UniRule"/>
</dbReference>
<dbReference type="PRINTS" id="PR00449">
    <property type="entry name" value="RASTRNSFRMNG"/>
</dbReference>
<keyword evidence="4 10" id="KW-0479">Metal-binding</keyword>
<dbReference type="Proteomes" id="UP000235460">
    <property type="component" value="Unassembled WGS sequence"/>
</dbReference>
<feature type="binding site" evidence="10">
    <location>
        <begin position="280"/>
        <end position="283"/>
    </location>
    <ligand>
        <name>GTP</name>
        <dbReference type="ChEBI" id="CHEBI:37565"/>
    </ligand>
</feature>
<dbReference type="CDD" id="cd04164">
    <property type="entry name" value="trmE"/>
    <property type="match status" value="1"/>
</dbReference>
<dbReference type="InterPro" id="IPR027368">
    <property type="entry name" value="MnmE_dom2"/>
</dbReference>
<dbReference type="InterPro" id="IPR004520">
    <property type="entry name" value="GTPase_MnmE"/>
</dbReference>
<dbReference type="GO" id="GO:0046872">
    <property type="term" value="F:metal ion binding"/>
    <property type="evidence" value="ECO:0007669"/>
    <property type="project" value="UniProtKB-KW"/>
</dbReference>
<accession>A0A2N7PNW3</accession>
<evidence type="ECO:0000313" key="13">
    <source>
        <dbReference type="EMBL" id="PMP67391.1"/>
    </source>
</evidence>
<keyword evidence="9 10" id="KW-0342">GTP-binding</keyword>
<dbReference type="GO" id="GO:0042802">
    <property type="term" value="F:identical protein binding"/>
    <property type="evidence" value="ECO:0007669"/>
    <property type="project" value="UniProtKB-ARBA"/>
</dbReference>
<sequence>MRPKLYTEDTIAAIATPPGKGAIGVIKISGDSALSILKKIFRPFKERSNFESHKLYYGFIVDPREEKVIDEVLAVYMKKPKTYTREDVVEIYAHSGYYILKKILELVLMAGARLAEPGEFTLRAFLNGRIDLSQAEAIQELVSAKTETALNLALNTLLGKLSEKINTLKNELLDILVLVESAIDFPEEDIEIMEPEKLSSKIKEKILPVIEDLIKNYEEGKIYKEGISLVIAGKPNVGKSSLMNALLREERAIVTPIPGTTRDFLEEEATIEGLPVKLIDTAGLRETEDIVEKIGVERAKKKFKEADLILFLVDVSEYPSEEDYKIYQEIKNFPHLVILNKIDIQPNHIKEWKEELSKWGIEEILEISVKENINLDKLCKEIFEKITSERGAKIPDVVPNLRQKIALENAKEYLINALKELEKPSPLPELVAIEIRSAISSLSEIIGEVTTEDLLTQIFSTFCIGK</sequence>
<gene>
    <name evidence="10" type="primary">mnmE</name>
    <name evidence="10" type="synonym">trmE</name>
    <name evidence="13" type="ORF">C0190_03490</name>
</gene>
<feature type="binding site" evidence="10">
    <location>
        <position position="236"/>
    </location>
    <ligand>
        <name>K(+)</name>
        <dbReference type="ChEBI" id="CHEBI:29103"/>
    </ligand>
</feature>
<evidence type="ECO:0000256" key="9">
    <source>
        <dbReference type="ARBA" id="ARBA00023134"/>
    </source>
</evidence>
<dbReference type="InterPro" id="IPR018948">
    <property type="entry name" value="GTP-bd_TrmE_N"/>
</dbReference>
<organism evidence="13 14">
    <name type="scientific">Thermodesulfobacterium geofontis</name>
    <dbReference type="NCBI Taxonomy" id="1295609"/>
    <lineage>
        <taxon>Bacteria</taxon>
        <taxon>Pseudomonadati</taxon>
        <taxon>Thermodesulfobacteriota</taxon>
        <taxon>Thermodesulfobacteria</taxon>
        <taxon>Thermodesulfobacteriales</taxon>
        <taxon>Thermodesulfobacteriaceae</taxon>
        <taxon>Thermodesulfobacterium</taxon>
    </lineage>
</organism>
<dbReference type="InterPro" id="IPR025867">
    <property type="entry name" value="MnmE_helical"/>
</dbReference>